<feature type="domain" description="Alpha-D-phosphohexomutase alpha/beta/alpha" evidence="9">
    <location>
        <begin position="2"/>
        <end position="130"/>
    </location>
</feature>
<evidence type="ECO:0000259" key="8">
    <source>
        <dbReference type="Pfam" id="PF00408"/>
    </source>
</evidence>
<dbReference type="Pfam" id="PF02879">
    <property type="entry name" value="PGM_PMM_II"/>
    <property type="match status" value="1"/>
</dbReference>
<dbReference type="Gene3D" id="3.40.120.10">
    <property type="entry name" value="Alpha-D-Glucose-1,6-Bisphosphate, subunit A, domain 3"/>
    <property type="match status" value="3"/>
</dbReference>
<gene>
    <name evidence="12" type="ORF">A3L02_08100</name>
</gene>
<evidence type="ECO:0000256" key="5">
    <source>
        <dbReference type="ARBA" id="ARBA00022842"/>
    </source>
</evidence>
<dbReference type="GO" id="GO:0000287">
    <property type="term" value="F:magnesium ion binding"/>
    <property type="evidence" value="ECO:0007669"/>
    <property type="project" value="InterPro"/>
</dbReference>
<comment type="similarity">
    <text evidence="2 7">Belongs to the phosphohexose mutase family.</text>
</comment>
<dbReference type="InterPro" id="IPR024086">
    <property type="entry name" value="GlmM_arc-type"/>
</dbReference>
<dbReference type="EMBL" id="CP014854">
    <property type="protein sequence ID" value="ASI99524.1"/>
    <property type="molecule type" value="Genomic_DNA"/>
</dbReference>
<sequence length="455" mass="50271">MKLFGTAGIRGRLWEKVTPELALNLGMAIATYKCGKAVVARDGRTSSVMLKNAMISGLLASGMEVLDADLIPTPALAWATREYGDAGVMITASHNPPTDNGIKVFNGDGTEFYVEQERELEALYSSGDFRKASWDEIKTVRPLDVIDDYIGAVLDFVDHETDLKVLYDGANGAGSVLAPYLLREMGAKVVSVNAHVDGHFPGRKPEPRYENIAYLGELARELGVDLVIAQDGDADRIAVFDERGNYVLEDSLIALFAKLYVEEHGGGTVVVSIDTGSRIDEVVEEAGGRVVRIPLGQPHDGIRNHGAIFAAEPWKLVHPKFGPWIDSFVTMGLLIRMIDERGPLSRIIAEEIPNYYLTKKNVKCPDELKREVVERAGKELMEKLDGEIRETLTISGYRFNLSDRSWVLVRPSGTEPKVRVVVEAPSERRRDGLFELAYGTVRRAVEEAMKNKRGN</sequence>
<dbReference type="KEGG" id="tce:A3L02_08100"/>
<accession>A0A218P3M3</accession>
<dbReference type="InterPro" id="IPR016055">
    <property type="entry name" value="A-D-PHexomutase_a/b/a-I/II/III"/>
</dbReference>
<dbReference type="OrthoDB" id="10363at2157"/>
<dbReference type="PRINTS" id="PR00509">
    <property type="entry name" value="PGMPMM"/>
</dbReference>
<evidence type="ECO:0000256" key="4">
    <source>
        <dbReference type="ARBA" id="ARBA00022723"/>
    </source>
</evidence>
<keyword evidence="13" id="KW-1185">Reference proteome</keyword>
<dbReference type="AlphaFoldDB" id="A0A218P3M3"/>
<dbReference type="PROSITE" id="PS00710">
    <property type="entry name" value="PGM_PMM"/>
    <property type="match status" value="1"/>
</dbReference>
<keyword evidence="5 7" id="KW-0460">Magnesium</keyword>
<name>A0A218P3M3_THECE</name>
<proteinExistence type="inferred from homology"/>
<evidence type="ECO:0000259" key="9">
    <source>
        <dbReference type="Pfam" id="PF02878"/>
    </source>
</evidence>
<dbReference type="NCBIfam" id="TIGR03990">
    <property type="entry name" value="Arch_GlmM"/>
    <property type="match status" value="1"/>
</dbReference>
<keyword evidence="4 7" id="KW-0479">Metal-binding</keyword>
<evidence type="ECO:0000313" key="12">
    <source>
        <dbReference type="EMBL" id="ASI99524.1"/>
    </source>
</evidence>
<feature type="domain" description="Alpha-D-phosphohexomutase alpha/beta/alpha" evidence="11">
    <location>
        <begin position="250"/>
        <end position="355"/>
    </location>
</feature>
<dbReference type="GO" id="GO:0008966">
    <property type="term" value="F:phosphoglucosamine mutase activity"/>
    <property type="evidence" value="ECO:0007669"/>
    <property type="project" value="InterPro"/>
</dbReference>
<dbReference type="InterPro" id="IPR016066">
    <property type="entry name" value="A-D-PHexomutase_CS"/>
</dbReference>
<dbReference type="FunFam" id="3.40.120.10:FF:000001">
    <property type="entry name" value="Phosphoglucosamine mutase"/>
    <property type="match status" value="1"/>
</dbReference>
<dbReference type="Gene3D" id="3.30.310.50">
    <property type="entry name" value="Alpha-D-phosphohexomutase, C-terminal domain"/>
    <property type="match status" value="1"/>
</dbReference>
<dbReference type="RefSeq" id="WP_088863447.1">
    <property type="nucleotide sequence ID" value="NZ_CP014854.1"/>
</dbReference>
<dbReference type="InterPro" id="IPR005845">
    <property type="entry name" value="A-D-PHexomutase_a/b/a-II"/>
</dbReference>
<feature type="domain" description="Alpha-D-phosphohexomutase alpha/beta/alpha" evidence="10">
    <location>
        <begin position="148"/>
        <end position="244"/>
    </location>
</feature>
<organism evidence="12 13">
    <name type="scientific">Thermococcus celer Vu 13 = JCM 8558</name>
    <dbReference type="NCBI Taxonomy" id="1293037"/>
    <lineage>
        <taxon>Archaea</taxon>
        <taxon>Methanobacteriati</taxon>
        <taxon>Methanobacteriota</taxon>
        <taxon>Thermococci</taxon>
        <taxon>Thermococcales</taxon>
        <taxon>Thermococcaceae</taxon>
        <taxon>Thermococcus</taxon>
    </lineage>
</organism>
<dbReference type="SUPFAM" id="SSF53738">
    <property type="entry name" value="Phosphoglucomutase, first 3 domains"/>
    <property type="match status" value="3"/>
</dbReference>
<evidence type="ECO:0000313" key="13">
    <source>
        <dbReference type="Proteomes" id="UP000197156"/>
    </source>
</evidence>
<protein>
    <submittedName>
        <fullName evidence="12">Phosphoglucosamine mutase</fullName>
    </submittedName>
</protein>
<dbReference type="Proteomes" id="UP000197156">
    <property type="component" value="Chromosome"/>
</dbReference>
<keyword evidence="6" id="KW-0413">Isomerase</keyword>
<dbReference type="CDD" id="cd03087">
    <property type="entry name" value="PGM_like1"/>
    <property type="match status" value="1"/>
</dbReference>
<dbReference type="InterPro" id="IPR005841">
    <property type="entry name" value="Alpha-D-phosphohexomutase_SF"/>
</dbReference>
<dbReference type="InterPro" id="IPR005844">
    <property type="entry name" value="A-D-PHexomutase_a/b/a-I"/>
</dbReference>
<evidence type="ECO:0000256" key="1">
    <source>
        <dbReference type="ARBA" id="ARBA00001946"/>
    </source>
</evidence>
<dbReference type="InterPro" id="IPR005843">
    <property type="entry name" value="A-D-PHexomutase_C"/>
</dbReference>
<evidence type="ECO:0000256" key="6">
    <source>
        <dbReference type="ARBA" id="ARBA00023235"/>
    </source>
</evidence>
<evidence type="ECO:0000259" key="10">
    <source>
        <dbReference type="Pfam" id="PF02879"/>
    </source>
</evidence>
<dbReference type="InterPro" id="IPR050060">
    <property type="entry name" value="Phosphoglucosamine_mutase"/>
</dbReference>
<feature type="domain" description="Alpha-D-phosphohexomutase C-terminal" evidence="8">
    <location>
        <begin position="361"/>
        <end position="429"/>
    </location>
</feature>
<dbReference type="SUPFAM" id="SSF55957">
    <property type="entry name" value="Phosphoglucomutase, C-terminal domain"/>
    <property type="match status" value="1"/>
</dbReference>
<reference evidence="12 13" key="1">
    <citation type="submission" date="2016-03" db="EMBL/GenBank/DDBJ databases">
        <title>Complete genome sequence of Thermococcus celer.</title>
        <authorList>
            <person name="Oger P.M."/>
        </authorList>
    </citation>
    <scope>NUCLEOTIDE SEQUENCE [LARGE SCALE GENOMIC DNA]</scope>
    <source>
        <strain evidence="12 13">Vu 13</strain>
    </source>
</reference>
<comment type="cofactor">
    <cofactor evidence="1">
        <name>Mg(2+)</name>
        <dbReference type="ChEBI" id="CHEBI:18420"/>
    </cofactor>
</comment>
<dbReference type="PANTHER" id="PTHR42946:SF6">
    <property type="entry name" value="PHOSPHOGLUCOSAMINE MUTASE-RELATED"/>
    <property type="match status" value="1"/>
</dbReference>
<dbReference type="InterPro" id="IPR036900">
    <property type="entry name" value="A-D-PHexomutase_C_sf"/>
</dbReference>
<dbReference type="Pfam" id="PF02880">
    <property type="entry name" value="PGM_PMM_III"/>
    <property type="match status" value="1"/>
</dbReference>
<dbReference type="PANTHER" id="PTHR42946">
    <property type="entry name" value="PHOSPHOHEXOSE MUTASE"/>
    <property type="match status" value="1"/>
</dbReference>
<dbReference type="GO" id="GO:0005975">
    <property type="term" value="P:carbohydrate metabolic process"/>
    <property type="evidence" value="ECO:0007669"/>
    <property type="project" value="InterPro"/>
</dbReference>
<evidence type="ECO:0000256" key="2">
    <source>
        <dbReference type="ARBA" id="ARBA00010231"/>
    </source>
</evidence>
<evidence type="ECO:0000256" key="3">
    <source>
        <dbReference type="ARBA" id="ARBA00022553"/>
    </source>
</evidence>
<dbReference type="GeneID" id="33324716"/>
<dbReference type="Pfam" id="PF02878">
    <property type="entry name" value="PGM_PMM_I"/>
    <property type="match status" value="1"/>
</dbReference>
<evidence type="ECO:0000256" key="7">
    <source>
        <dbReference type="RuleBase" id="RU004326"/>
    </source>
</evidence>
<evidence type="ECO:0000259" key="11">
    <source>
        <dbReference type="Pfam" id="PF02880"/>
    </source>
</evidence>
<dbReference type="InterPro" id="IPR005846">
    <property type="entry name" value="A-D-PHexomutase_a/b/a-III"/>
</dbReference>
<dbReference type="Pfam" id="PF00408">
    <property type="entry name" value="PGM_PMM_IV"/>
    <property type="match status" value="1"/>
</dbReference>
<keyword evidence="3" id="KW-0597">Phosphoprotein</keyword>
<dbReference type="GO" id="GO:0004615">
    <property type="term" value="F:phosphomannomutase activity"/>
    <property type="evidence" value="ECO:0007669"/>
    <property type="project" value="TreeGrafter"/>
</dbReference>